<sequence>MVINTGTVLALRCPNCGKLSFHSISLFAFKEKQKLCFDCECEESTVTISTSKYRNFILKIECSMCESEHTYVLKYKELFSLDLFPLICLETGLEIGFIGTKDQVIAAVNNLERTFTDLEEEINWGVFSDNRDIMVQVLEYMNRLSEDGTLKCKCGNKNIDVDLLTDRLEMVCNDCGNRGVIFAENKEDLLKLRRLEKIELTEQEITIINVPQSIRHNGQQSKK</sequence>
<keyword evidence="2" id="KW-1185">Reference proteome</keyword>
<dbReference type="EMBL" id="JANPWE010000003">
    <property type="protein sequence ID" value="MCR6545451.1"/>
    <property type="molecule type" value="Genomic_DNA"/>
</dbReference>
<protein>
    <submittedName>
        <fullName evidence="1">Uncharacterized protein</fullName>
    </submittedName>
</protein>
<evidence type="ECO:0000313" key="2">
    <source>
        <dbReference type="Proteomes" id="UP001524944"/>
    </source>
</evidence>
<comment type="caution">
    <text evidence="1">The sequence shown here is derived from an EMBL/GenBank/DDBJ whole genome shotgun (WGS) entry which is preliminary data.</text>
</comment>
<organism evidence="1 2">
    <name type="scientific">Dehalobacterium formicoaceticum</name>
    <dbReference type="NCBI Taxonomy" id="51515"/>
    <lineage>
        <taxon>Bacteria</taxon>
        <taxon>Bacillati</taxon>
        <taxon>Bacillota</taxon>
        <taxon>Clostridia</taxon>
        <taxon>Eubacteriales</taxon>
        <taxon>Peptococcaceae</taxon>
        <taxon>Dehalobacterium</taxon>
    </lineage>
</organism>
<dbReference type="RefSeq" id="WP_089609273.1">
    <property type="nucleotide sequence ID" value="NZ_CP022121.1"/>
</dbReference>
<proteinExistence type="predicted"/>
<evidence type="ECO:0000313" key="1">
    <source>
        <dbReference type="EMBL" id="MCR6545451.1"/>
    </source>
</evidence>
<gene>
    <name evidence="1" type="ORF">NVS47_07960</name>
</gene>
<name>A0ABT1Y3K2_9FIRM</name>
<accession>A0ABT1Y3K2</accession>
<reference evidence="1 2" key="1">
    <citation type="submission" date="2022-08" db="EMBL/GenBank/DDBJ databases">
        <title>Proteogenomics of the novel Dehalobacterium formicoaceticum strain EZ94 highlights a key role of methyltransferases during anaerobic dichloromethane degradation.</title>
        <authorList>
            <person name="Wasmund K."/>
        </authorList>
    </citation>
    <scope>NUCLEOTIDE SEQUENCE [LARGE SCALE GENOMIC DNA]</scope>
    <source>
        <strain evidence="1 2">EZ94</strain>
    </source>
</reference>
<dbReference type="Proteomes" id="UP001524944">
    <property type="component" value="Unassembled WGS sequence"/>
</dbReference>